<protein>
    <submittedName>
        <fullName evidence="1">Uncharacterized protein</fullName>
    </submittedName>
</protein>
<evidence type="ECO:0000313" key="1">
    <source>
        <dbReference type="EMBL" id="UPU46825.1"/>
    </source>
</evidence>
<dbReference type="EMBL" id="CP096567">
    <property type="protein sequence ID" value="UPU46825.1"/>
    <property type="molecule type" value="Genomic_DNA"/>
</dbReference>
<reference evidence="2" key="1">
    <citation type="journal article" date="2022" name="Environ. Microbiol.">
        <title>Functional analysis, diversity, and distribution of carbendazim hydrolases MheI and CbmA, responsible for the initial step in carbendazim degradation.</title>
        <authorList>
            <person name="Zhang M."/>
            <person name="Bai X."/>
            <person name="Li Q."/>
            <person name="Zhang L."/>
            <person name="Zhu Q."/>
            <person name="Gao S."/>
            <person name="Ke Z."/>
            <person name="Jiang M."/>
            <person name="Hu J."/>
            <person name="Qiu J."/>
            <person name="Hong Q."/>
        </authorList>
    </citation>
    <scope>NUCLEOTIDE SEQUENCE [LARGE SCALE GENOMIC DNA]</scope>
    <source>
        <strain evidence="2">djl-6</strain>
    </source>
</reference>
<dbReference type="Proteomes" id="UP000831484">
    <property type="component" value="Plasmid pdjl-6-4"/>
</dbReference>
<geneLocation type="plasmid" evidence="1 2">
    <name>pdjl-6-4</name>
</geneLocation>
<proteinExistence type="predicted"/>
<sequence>MSTVPVVGTELGRDCLQCRCPLFITVLEFYAGSPPKLTDRRESFVDCRSGCRGVIEQPVGINISR</sequence>
<organism evidence="1 2">
    <name type="scientific">Rhodococcus qingshengii JCM 15477</name>
    <dbReference type="NCBI Taxonomy" id="1303681"/>
    <lineage>
        <taxon>Bacteria</taxon>
        <taxon>Bacillati</taxon>
        <taxon>Actinomycetota</taxon>
        <taxon>Actinomycetes</taxon>
        <taxon>Mycobacteriales</taxon>
        <taxon>Nocardiaceae</taxon>
        <taxon>Rhodococcus</taxon>
        <taxon>Rhodococcus erythropolis group</taxon>
    </lineage>
</organism>
<accession>A0AB38RQ18</accession>
<dbReference type="RefSeq" id="WP_156525054.1">
    <property type="nucleotide sequence ID" value="NZ_CP096567.1"/>
</dbReference>
<gene>
    <name evidence="1" type="ORF">M0639_32055</name>
</gene>
<evidence type="ECO:0000313" key="2">
    <source>
        <dbReference type="Proteomes" id="UP000831484"/>
    </source>
</evidence>
<name>A0AB38RQ18_RHOSG</name>
<keyword evidence="2" id="KW-1185">Reference proteome</keyword>
<dbReference type="AlphaFoldDB" id="A0AB38RQ18"/>
<keyword evidence="1" id="KW-0614">Plasmid</keyword>